<dbReference type="InterPro" id="IPR036502">
    <property type="entry name" value="NiSOD_sf"/>
</dbReference>
<comment type="caution">
    <text evidence="1">The sequence shown here is derived from an EMBL/GenBank/DDBJ whole genome shotgun (WGS) entry which is preliminary data.</text>
</comment>
<dbReference type="GO" id="GO:0016151">
    <property type="term" value="F:nickel cation binding"/>
    <property type="evidence" value="ECO:0007669"/>
    <property type="project" value="InterPro"/>
</dbReference>
<dbReference type="InterPro" id="IPR014123">
    <property type="entry name" value="Superoxide_dismutase_Ni-type"/>
</dbReference>
<organism evidence="1 2">
    <name type="scientific">Marinomonas balearica</name>
    <dbReference type="NCBI Taxonomy" id="491947"/>
    <lineage>
        <taxon>Bacteria</taxon>
        <taxon>Pseudomonadati</taxon>
        <taxon>Pseudomonadota</taxon>
        <taxon>Gammaproteobacteria</taxon>
        <taxon>Oceanospirillales</taxon>
        <taxon>Oceanospirillaceae</taxon>
        <taxon>Marinomonas</taxon>
    </lineage>
</organism>
<name>A0A4R6MAU4_9GAMM</name>
<gene>
    <name evidence="1" type="ORF">DFP79_1083</name>
</gene>
<dbReference type="SUPFAM" id="SSF109770">
    <property type="entry name" value="Nickel-containing superoxide dismutase, NiSOD"/>
    <property type="match status" value="1"/>
</dbReference>
<dbReference type="EMBL" id="SNXC01000010">
    <property type="protein sequence ID" value="TDO98671.1"/>
    <property type="molecule type" value="Genomic_DNA"/>
</dbReference>
<protein>
    <submittedName>
        <fullName evidence="1">Nickel superoxide dismutase</fullName>
    </submittedName>
</protein>
<dbReference type="RefSeq" id="WP_133502904.1">
    <property type="nucleotide sequence ID" value="NZ_SNXC01000010.1"/>
</dbReference>
<dbReference type="OrthoDB" id="9790847at2"/>
<dbReference type="AlphaFoldDB" id="A0A4R6MAU4"/>
<dbReference type="Pfam" id="PF09055">
    <property type="entry name" value="Sod_Ni"/>
    <property type="match status" value="1"/>
</dbReference>
<dbReference type="GO" id="GO:0004784">
    <property type="term" value="F:superoxide dismutase activity"/>
    <property type="evidence" value="ECO:0007669"/>
    <property type="project" value="InterPro"/>
</dbReference>
<dbReference type="Proteomes" id="UP000294656">
    <property type="component" value="Unassembled WGS sequence"/>
</dbReference>
<sequence length="168" mass="19044">MMHSILNMVDKLKPFDRVKAHCDIPCKIYDPNAAIVAAMTCVRMMDLIAEIDKKEAPSLQDYAQLARLVSEKEVACRAVKEEVRIIWGDYFKAPQFAKFPDASELVHSIMMQASKCKQSIQQSEGVDLVEKVNLFAEMFWQTKEVPTYRATVPYPPALESVFPDLKGS</sequence>
<reference evidence="1 2" key="1">
    <citation type="submission" date="2019-03" db="EMBL/GenBank/DDBJ databases">
        <title>Genomic Encyclopedia of Type Strains, Phase III (KMG-III): the genomes of soil and plant-associated and newly described type strains.</title>
        <authorList>
            <person name="Whitman W."/>
        </authorList>
    </citation>
    <scope>NUCLEOTIDE SEQUENCE [LARGE SCALE GENOMIC DNA]</scope>
    <source>
        <strain evidence="1 2">CECT 7378</strain>
    </source>
</reference>
<accession>A0A4R6MAU4</accession>
<evidence type="ECO:0000313" key="1">
    <source>
        <dbReference type="EMBL" id="TDO98671.1"/>
    </source>
</evidence>
<evidence type="ECO:0000313" key="2">
    <source>
        <dbReference type="Proteomes" id="UP000294656"/>
    </source>
</evidence>
<dbReference type="Gene3D" id="1.20.120.400">
    <property type="entry name" value="Nickel-containing superoxide dismutase"/>
    <property type="match status" value="1"/>
</dbReference>
<proteinExistence type="predicted"/>
<keyword evidence="2" id="KW-1185">Reference proteome</keyword>
<dbReference type="NCBIfam" id="TIGR02753">
    <property type="entry name" value="sodN"/>
    <property type="match status" value="1"/>
</dbReference>